<evidence type="ECO:0000256" key="3">
    <source>
        <dbReference type="SAM" id="MobiDB-lite"/>
    </source>
</evidence>
<dbReference type="GO" id="GO:0008270">
    <property type="term" value="F:zinc ion binding"/>
    <property type="evidence" value="ECO:0007669"/>
    <property type="project" value="InterPro"/>
</dbReference>
<protein>
    <recommendedName>
        <fullName evidence="4">Zn(2)-C6 fungal-type domain-containing protein</fullName>
    </recommendedName>
</protein>
<organism evidence="5 6">
    <name type="scientific">Phialocephala subalpina</name>
    <dbReference type="NCBI Taxonomy" id="576137"/>
    <lineage>
        <taxon>Eukaryota</taxon>
        <taxon>Fungi</taxon>
        <taxon>Dikarya</taxon>
        <taxon>Ascomycota</taxon>
        <taxon>Pezizomycotina</taxon>
        <taxon>Leotiomycetes</taxon>
        <taxon>Helotiales</taxon>
        <taxon>Mollisiaceae</taxon>
        <taxon>Phialocephala</taxon>
        <taxon>Phialocephala fortinii species complex</taxon>
    </lineage>
</organism>
<dbReference type="InterPro" id="IPR001138">
    <property type="entry name" value="Zn2Cys6_DnaBD"/>
</dbReference>
<reference evidence="5 6" key="1">
    <citation type="submission" date="2016-03" db="EMBL/GenBank/DDBJ databases">
        <authorList>
            <person name="Ploux O."/>
        </authorList>
    </citation>
    <scope>NUCLEOTIDE SEQUENCE [LARGE SCALE GENOMIC DNA]</scope>
    <source>
        <strain evidence="5 6">UAMH 11012</strain>
    </source>
</reference>
<evidence type="ECO:0000259" key="4">
    <source>
        <dbReference type="PROSITE" id="PS50048"/>
    </source>
</evidence>
<dbReference type="OrthoDB" id="4835445at2759"/>
<proteinExistence type="predicted"/>
<dbReference type="PROSITE" id="PS00463">
    <property type="entry name" value="ZN2_CY6_FUNGAL_1"/>
    <property type="match status" value="1"/>
</dbReference>
<dbReference type="AlphaFoldDB" id="A0A1L7XNU0"/>
<dbReference type="SMART" id="SM00066">
    <property type="entry name" value="GAL4"/>
    <property type="match status" value="1"/>
</dbReference>
<dbReference type="GO" id="GO:0045944">
    <property type="term" value="P:positive regulation of transcription by RNA polymerase II"/>
    <property type="evidence" value="ECO:0007669"/>
    <property type="project" value="TreeGrafter"/>
</dbReference>
<comment type="subcellular location">
    <subcellularLocation>
        <location evidence="1">Nucleus</location>
    </subcellularLocation>
</comment>
<dbReference type="Pfam" id="PF11951">
    <property type="entry name" value="Fungal_trans_2"/>
    <property type="match status" value="2"/>
</dbReference>
<keyword evidence="2" id="KW-0539">Nucleus</keyword>
<dbReference type="CDD" id="cd00067">
    <property type="entry name" value="GAL4"/>
    <property type="match status" value="1"/>
</dbReference>
<feature type="compositionally biased region" description="Basic and acidic residues" evidence="3">
    <location>
        <begin position="111"/>
        <end position="121"/>
    </location>
</feature>
<dbReference type="Pfam" id="PF00172">
    <property type="entry name" value="Zn_clus"/>
    <property type="match status" value="1"/>
</dbReference>
<dbReference type="Gene3D" id="4.10.240.10">
    <property type="entry name" value="Zn(2)-C6 fungal-type DNA-binding domain"/>
    <property type="match status" value="1"/>
</dbReference>
<feature type="region of interest" description="Disordered" evidence="3">
    <location>
        <begin position="346"/>
        <end position="365"/>
    </location>
</feature>
<feature type="compositionally biased region" description="Polar residues" evidence="3">
    <location>
        <begin position="350"/>
        <end position="359"/>
    </location>
</feature>
<dbReference type="PROSITE" id="PS50048">
    <property type="entry name" value="ZN2_CY6_FUNGAL_2"/>
    <property type="match status" value="1"/>
</dbReference>
<dbReference type="SUPFAM" id="SSF57701">
    <property type="entry name" value="Zn2/Cys6 DNA-binding domain"/>
    <property type="match status" value="1"/>
</dbReference>
<accession>A0A1L7XNU0</accession>
<dbReference type="GO" id="GO:0000981">
    <property type="term" value="F:DNA-binding transcription factor activity, RNA polymerase II-specific"/>
    <property type="evidence" value="ECO:0007669"/>
    <property type="project" value="InterPro"/>
</dbReference>
<evidence type="ECO:0000256" key="2">
    <source>
        <dbReference type="ARBA" id="ARBA00023242"/>
    </source>
</evidence>
<feature type="domain" description="Zn(2)-C6 fungal-type" evidence="4">
    <location>
        <begin position="30"/>
        <end position="58"/>
    </location>
</feature>
<name>A0A1L7XNU0_9HELO</name>
<dbReference type="PANTHER" id="PTHR37534:SF11">
    <property type="entry name" value="ZN(II)2CYS6 TRANSCRIPTION FACTOR (EUROFUNG)"/>
    <property type="match status" value="1"/>
</dbReference>
<dbReference type="InterPro" id="IPR036864">
    <property type="entry name" value="Zn2-C6_fun-type_DNA-bd_sf"/>
</dbReference>
<evidence type="ECO:0000313" key="6">
    <source>
        <dbReference type="Proteomes" id="UP000184330"/>
    </source>
</evidence>
<dbReference type="EMBL" id="FJOG01000039">
    <property type="protein sequence ID" value="CZR66715.1"/>
    <property type="molecule type" value="Genomic_DNA"/>
</dbReference>
<sequence>MQTTIGSTGKEASCEAKVFNARRAPKSRNGCLRCKAKRLKCDESKPGCQQCTRKNVACPGYKSKALVWSTKHEKMLVPGQEAPFSAPSTTLAINLTEAISGSKVDPMVEATDSRPESKDGLEDLGPTPEAQSAPGPAPRQDSNPPTDSLSAIRQQLHRSTVPEFLLHLPTMLVEYYFSYVCQIFSSFDGTLNPFRSTVGRLWDGSAPIYYAIQSMAAAYLANHFPRMLPVGVQMQRETYRCLYQLPHGGSKAAGENLDKTLLTVLLVGQTTAWHDPKDLGLVHLKTAKRLNRRRLEQQQTAVIDNRACRQNEFFEQCILYWDMLAGFVEDDIDEFGFGEFELTEPYTSPGAESSSSEENGQVFPHPWTGVAPKVQKLFAQVGRVIRRYRKSAAQDAASINLLSMDLGFDIDFPQDSLATLEATAKAQALEEELLAVELPLPSNLVDAGDENTPVQQYLILAEAYRCAALLEIYRVFPTILNKRVPYTNNGFPSSDMAGDEGPDILPIPTSQSPDDFLVSLAIHTISLLEKLPPTSGTRCLQPIVLIAAASELRYPLSSLPSFSLPLPTPFSNSANPNLFANPSAPGNIGDHLPTYMPASSSIFNSLTNREVDIAAARRFATTRLQEFQLSLPAKPILRAEGLVRETWRRGDEGQEGVFWMDVMDEMGWGTIYG</sequence>
<dbReference type="Proteomes" id="UP000184330">
    <property type="component" value="Unassembled WGS sequence"/>
</dbReference>
<keyword evidence="6" id="KW-1185">Reference proteome</keyword>
<evidence type="ECO:0000256" key="1">
    <source>
        <dbReference type="ARBA" id="ARBA00004123"/>
    </source>
</evidence>
<dbReference type="InterPro" id="IPR021858">
    <property type="entry name" value="Fun_TF"/>
</dbReference>
<dbReference type="GO" id="GO:0000976">
    <property type="term" value="F:transcription cis-regulatory region binding"/>
    <property type="evidence" value="ECO:0007669"/>
    <property type="project" value="TreeGrafter"/>
</dbReference>
<gene>
    <name evidence="5" type="ORF">PAC_16616</name>
</gene>
<feature type="region of interest" description="Disordered" evidence="3">
    <location>
        <begin position="103"/>
        <end position="148"/>
    </location>
</feature>
<evidence type="ECO:0000313" key="5">
    <source>
        <dbReference type="EMBL" id="CZR66715.1"/>
    </source>
</evidence>
<dbReference type="PANTHER" id="PTHR37534">
    <property type="entry name" value="TRANSCRIPTIONAL ACTIVATOR PROTEIN UGA3"/>
    <property type="match status" value="1"/>
</dbReference>
<dbReference type="GO" id="GO:0005634">
    <property type="term" value="C:nucleus"/>
    <property type="evidence" value="ECO:0007669"/>
    <property type="project" value="UniProtKB-SubCell"/>
</dbReference>